<organism evidence="1 2">
    <name type="scientific">Phyllobacterium ifriqiyense</name>
    <dbReference type="NCBI Taxonomy" id="314238"/>
    <lineage>
        <taxon>Bacteria</taxon>
        <taxon>Pseudomonadati</taxon>
        <taxon>Pseudomonadota</taxon>
        <taxon>Alphaproteobacteria</taxon>
        <taxon>Hyphomicrobiales</taxon>
        <taxon>Phyllobacteriaceae</taxon>
        <taxon>Phyllobacterium</taxon>
    </lineage>
</organism>
<proteinExistence type="predicted"/>
<reference evidence="1 2" key="1">
    <citation type="submission" date="2023-07" db="EMBL/GenBank/DDBJ databases">
        <title>Comparative genomics of wheat-associated soil bacteria to identify genetic determinants of phenazine resistance.</title>
        <authorList>
            <person name="Mouncey N."/>
        </authorList>
    </citation>
    <scope>NUCLEOTIDE SEQUENCE [LARGE SCALE GENOMIC DNA]</scope>
    <source>
        <strain evidence="1 2">W4I11</strain>
    </source>
</reference>
<name>A0ABU0SBM4_9HYPH</name>
<dbReference type="RefSeq" id="WP_307282547.1">
    <property type="nucleotide sequence ID" value="NZ_JAUSZT010000003.1"/>
</dbReference>
<dbReference type="Proteomes" id="UP001237780">
    <property type="component" value="Unassembled WGS sequence"/>
</dbReference>
<evidence type="ECO:0000313" key="1">
    <source>
        <dbReference type="EMBL" id="MDQ0998066.1"/>
    </source>
</evidence>
<keyword evidence="2" id="KW-1185">Reference proteome</keyword>
<accession>A0ABU0SBM4</accession>
<comment type="caution">
    <text evidence="1">The sequence shown here is derived from an EMBL/GenBank/DDBJ whole genome shotgun (WGS) entry which is preliminary data.</text>
</comment>
<gene>
    <name evidence="1" type="ORF">QFZ34_003248</name>
</gene>
<evidence type="ECO:0000313" key="2">
    <source>
        <dbReference type="Proteomes" id="UP001237780"/>
    </source>
</evidence>
<protein>
    <submittedName>
        <fullName evidence="1">Uncharacterized protein</fullName>
    </submittedName>
</protein>
<dbReference type="EMBL" id="JAUSZT010000003">
    <property type="protein sequence ID" value="MDQ0998066.1"/>
    <property type="molecule type" value="Genomic_DNA"/>
</dbReference>
<sequence>MPWKVRFRGKNYSIESYFDEDYMAEVETNMTDVEELPGSFNVQSHGEQIVENITIAESADPTEFPFEAIKANHPQLGEIYIFTGVPDETEGELHVLYTNAAANDPAYNDTAFEGDGT</sequence>